<evidence type="ECO:0000259" key="1">
    <source>
        <dbReference type="PROSITE" id="PS50926"/>
    </source>
</evidence>
<feature type="domain" description="TRAM" evidence="1">
    <location>
        <begin position="33"/>
        <end position="91"/>
    </location>
</feature>
<dbReference type="OrthoDB" id="17698at2157"/>
<dbReference type="Gene3D" id="2.40.50.140">
    <property type="entry name" value="Nucleic acid-binding proteins"/>
    <property type="match status" value="1"/>
</dbReference>
<protein>
    <submittedName>
        <fullName evidence="2">Deoxyribonuclease</fullName>
    </submittedName>
</protein>
<proteinExistence type="predicted"/>
<dbReference type="KEGG" id="tcs:IMZ38_03290"/>
<dbReference type="GeneID" id="59454410"/>
<gene>
    <name evidence="2" type="ORF">IMZ38_03290</name>
</gene>
<reference evidence="2 3" key="1">
    <citation type="submission" date="2020-10" db="EMBL/GenBank/DDBJ databases">
        <title>Complete genome sequence of Thermosphaera aggregans strain 3507.</title>
        <authorList>
            <person name="Zayulina K.S."/>
            <person name="Elcheninov A.G."/>
            <person name="Toshchakov S.V."/>
            <person name="Kublanov I.V."/>
            <person name="Kochetkova T.V."/>
        </authorList>
    </citation>
    <scope>NUCLEOTIDE SEQUENCE [LARGE SCALE GENOMIC DNA]</scope>
    <source>
        <strain evidence="2 3">3507</strain>
    </source>
</reference>
<dbReference type="AlphaFoldDB" id="A0A7M1UTM8"/>
<keyword evidence="3" id="KW-1185">Reference proteome</keyword>
<dbReference type="InterPro" id="IPR012340">
    <property type="entry name" value="NA-bd_OB-fold"/>
</dbReference>
<dbReference type="RefSeq" id="WP_193436739.1">
    <property type="nucleotide sequence ID" value="NZ_CP063144.1"/>
</dbReference>
<dbReference type="EMBL" id="CP063144">
    <property type="protein sequence ID" value="QOR94943.1"/>
    <property type="molecule type" value="Genomic_DNA"/>
</dbReference>
<dbReference type="Proteomes" id="UP000593766">
    <property type="component" value="Chromosome"/>
</dbReference>
<sequence>MTRQQKKHSWNPYTSDVQRFSIYPRIQQPKDESLKPGMILTVDINDVDQKGNGIVSLKDTKIIVYGASLGSKVKVRISRVAGDTAYAEIIETLSEADETY</sequence>
<accession>A0A7M1UTM8</accession>
<dbReference type="PROSITE" id="PS50926">
    <property type="entry name" value="TRAM"/>
    <property type="match status" value="1"/>
</dbReference>
<evidence type="ECO:0000313" key="2">
    <source>
        <dbReference type="EMBL" id="QOR94943.1"/>
    </source>
</evidence>
<evidence type="ECO:0000313" key="3">
    <source>
        <dbReference type="Proteomes" id="UP000593766"/>
    </source>
</evidence>
<dbReference type="InterPro" id="IPR002792">
    <property type="entry name" value="TRAM_dom"/>
</dbReference>
<name>A0A7M1UTM8_9CREN</name>
<dbReference type="SUPFAM" id="SSF50249">
    <property type="entry name" value="Nucleic acid-binding proteins"/>
    <property type="match status" value="1"/>
</dbReference>
<organism evidence="2 3">
    <name type="scientific">Thermosphaera chiliense</name>
    <dbReference type="NCBI Taxonomy" id="3402707"/>
    <lineage>
        <taxon>Archaea</taxon>
        <taxon>Thermoproteota</taxon>
        <taxon>Thermoprotei</taxon>
        <taxon>Desulfurococcales</taxon>
        <taxon>Desulfurococcaceae</taxon>
        <taxon>Thermosphaera</taxon>
    </lineage>
</organism>